<dbReference type="GO" id="GO:0005524">
    <property type="term" value="F:ATP binding"/>
    <property type="evidence" value="ECO:0007669"/>
    <property type="project" value="UniProtKB-UniRule"/>
</dbReference>
<dbReference type="GO" id="GO:0005759">
    <property type="term" value="C:mitochondrial matrix"/>
    <property type="evidence" value="ECO:0007669"/>
    <property type="project" value="UniProtKB-SubCell"/>
</dbReference>
<dbReference type="Pfam" id="PF10436">
    <property type="entry name" value="BCDHK_Adom3"/>
    <property type="match status" value="1"/>
</dbReference>
<comment type="similarity">
    <text evidence="2 10">Belongs to the PDK/BCKDK protein kinase family.</text>
</comment>
<dbReference type="FunFam" id="3.30.565.10:FF:000007">
    <property type="entry name" value="Mitochondrial pyruvate dehydrogenase kinase isoform 2"/>
    <property type="match status" value="1"/>
</dbReference>
<evidence type="ECO:0000256" key="10">
    <source>
        <dbReference type="RuleBase" id="RU366032"/>
    </source>
</evidence>
<dbReference type="AlphaFoldDB" id="A0AAD7Y6P0"/>
<dbReference type="SUPFAM" id="SSF55874">
    <property type="entry name" value="ATPase domain of HSP90 chaperone/DNA topoisomerase II/histidine kinase"/>
    <property type="match status" value="1"/>
</dbReference>
<dbReference type="InterPro" id="IPR005467">
    <property type="entry name" value="His_kinase_dom"/>
</dbReference>
<comment type="subcellular location">
    <subcellularLocation>
        <location evidence="1 10">Mitochondrion matrix</location>
    </subcellularLocation>
</comment>
<dbReference type="InterPro" id="IPR036890">
    <property type="entry name" value="HATPase_C_sf"/>
</dbReference>
<keyword evidence="5 10" id="KW-0418">Kinase</keyword>
<comment type="caution">
    <text evidence="12">The sequence shown here is derived from an EMBL/GenBank/DDBJ whole genome shotgun (WGS) entry which is preliminary data.</text>
</comment>
<sequence>MRLAGAIFSNVTKMLDFYSQFNPSPLSIKQFIDFGLNACESKSFLFLRKELPVRLANIMKEIALLPENLLRMPSVGLVNQWYERSFEEIIQFERMEPDPTILSSFCERLVHIRNRHADVVQTMAQGVLELKESHEVDPGTENSIQYFLDRFYMSRISIRMLINQHIHIRNCHADVVQTMAQGVLELKESHEVDPGTENSIQYFLDRFYMSRISIRMLINQHTLLFGEQIGVGPRTASVTGIGGDRHIGSIDPACDVAAVVRDAYENARFLCDRYYLASPDLQLLQDGVPSQQPMPIVYVPSHLYHMLFELFKNSMRATMESHESCPPPITVNITRGQEDVSVKLSDRGGGIPRSVSDLLFKYMYSTAPQPSKSDMHTVPLAGYGYGLPISRLYARYFHGDLMLVSCEGYGTDAVIYLKALSNEANELLPVFNRTSTKFYRPVTQLADWSGSLNTSNAQCKNRDKVSPLSAPASRSL</sequence>
<evidence type="ECO:0000256" key="3">
    <source>
        <dbReference type="ARBA" id="ARBA00022679"/>
    </source>
</evidence>
<evidence type="ECO:0000256" key="5">
    <source>
        <dbReference type="ARBA" id="ARBA00022777"/>
    </source>
</evidence>
<keyword evidence="3 10" id="KW-0808">Transferase</keyword>
<evidence type="ECO:0000256" key="6">
    <source>
        <dbReference type="ARBA" id="ARBA00022840"/>
    </source>
</evidence>
<evidence type="ECO:0000256" key="9">
    <source>
        <dbReference type="ARBA" id="ARBA00048201"/>
    </source>
</evidence>
<dbReference type="EC" id="2.7.11.-" evidence="10"/>
<dbReference type="InterPro" id="IPR039028">
    <property type="entry name" value="BCKD/PDK"/>
</dbReference>
<dbReference type="InterPro" id="IPR018955">
    <property type="entry name" value="BCDHK/PDK_N"/>
</dbReference>
<keyword evidence="7" id="KW-0809">Transit peptide</keyword>
<name>A0AAD7Y6P0_MYTSE</name>
<dbReference type="PANTHER" id="PTHR11947:SF3">
    <property type="entry name" value="[PYRUVATE DEHYDROGENASE (ACETYL-TRANSFERRING)] KINASE, MITOCHONDRIAL"/>
    <property type="match status" value="1"/>
</dbReference>
<dbReference type="PROSITE" id="PS50109">
    <property type="entry name" value="HIS_KIN"/>
    <property type="match status" value="1"/>
</dbReference>
<evidence type="ECO:0000256" key="1">
    <source>
        <dbReference type="ARBA" id="ARBA00004305"/>
    </source>
</evidence>
<proteinExistence type="inferred from homology"/>
<comment type="catalytic activity">
    <reaction evidence="9">
        <text>L-seryl-[pyruvate dehydrogenase E1 alpha subunit] + ATP = O-phospho-L-seryl-[pyruvate dehydrogenase E1 alpha subunit] + ADP + H(+)</text>
        <dbReference type="Rhea" id="RHEA:23052"/>
        <dbReference type="Rhea" id="RHEA-COMP:13689"/>
        <dbReference type="Rhea" id="RHEA-COMP:13690"/>
        <dbReference type="ChEBI" id="CHEBI:15378"/>
        <dbReference type="ChEBI" id="CHEBI:29999"/>
        <dbReference type="ChEBI" id="CHEBI:30616"/>
        <dbReference type="ChEBI" id="CHEBI:83421"/>
        <dbReference type="ChEBI" id="CHEBI:456216"/>
        <dbReference type="EC" id="2.7.11.2"/>
    </reaction>
</comment>
<dbReference type="SUPFAM" id="SSF69012">
    <property type="entry name" value="alpha-ketoacid dehydrogenase kinase, N-terminal domain"/>
    <property type="match status" value="2"/>
</dbReference>
<evidence type="ECO:0000256" key="2">
    <source>
        <dbReference type="ARBA" id="ARBA00006155"/>
    </source>
</evidence>
<keyword evidence="4 10" id="KW-0547">Nucleotide-binding</keyword>
<organism evidence="12 13">
    <name type="scientific">Mythimna separata</name>
    <name type="common">Oriental armyworm</name>
    <name type="synonym">Pseudaletia separata</name>
    <dbReference type="NCBI Taxonomy" id="271217"/>
    <lineage>
        <taxon>Eukaryota</taxon>
        <taxon>Metazoa</taxon>
        <taxon>Ecdysozoa</taxon>
        <taxon>Arthropoda</taxon>
        <taxon>Hexapoda</taxon>
        <taxon>Insecta</taxon>
        <taxon>Pterygota</taxon>
        <taxon>Neoptera</taxon>
        <taxon>Endopterygota</taxon>
        <taxon>Lepidoptera</taxon>
        <taxon>Glossata</taxon>
        <taxon>Ditrysia</taxon>
        <taxon>Noctuoidea</taxon>
        <taxon>Noctuidae</taxon>
        <taxon>Noctuinae</taxon>
        <taxon>Hadenini</taxon>
        <taxon>Mythimna</taxon>
    </lineage>
</organism>
<keyword evidence="8 10" id="KW-0496">Mitochondrion</keyword>
<dbReference type="CDD" id="cd16929">
    <property type="entry name" value="HATPase_PDK-like"/>
    <property type="match status" value="1"/>
</dbReference>
<feature type="domain" description="Histidine kinase" evidence="11">
    <location>
        <begin position="300"/>
        <end position="421"/>
    </location>
</feature>
<evidence type="ECO:0000256" key="7">
    <source>
        <dbReference type="ARBA" id="ARBA00022946"/>
    </source>
</evidence>
<dbReference type="Pfam" id="PF02518">
    <property type="entry name" value="HATPase_c"/>
    <property type="match status" value="1"/>
</dbReference>
<evidence type="ECO:0000313" key="13">
    <source>
        <dbReference type="Proteomes" id="UP001231518"/>
    </source>
</evidence>
<accession>A0AAD7Y6P0</accession>
<dbReference type="PANTHER" id="PTHR11947">
    <property type="entry name" value="PYRUVATE DEHYDROGENASE KINASE"/>
    <property type="match status" value="1"/>
</dbReference>
<dbReference type="Proteomes" id="UP001231518">
    <property type="component" value="Chromosome 29"/>
</dbReference>
<dbReference type="Gene3D" id="1.20.140.20">
    <property type="entry name" value="Alpha-ketoacid/pyruvate dehydrogenase kinase, N-terminal domain"/>
    <property type="match status" value="2"/>
</dbReference>
<gene>
    <name evidence="12" type="ORF">PYW07_011646</name>
</gene>
<keyword evidence="6 10" id="KW-0067">ATP-binding</keyword>
<evidence type="ECO:0000313" key="12">
    <source>
        <dbReference type="EMBL" id="KAJ8704458.1"/>
    </source>
</evidence>
<dbReference type="SMART" id="SM00387">
    <property type="entry name" value="HATPase_c"/>
    <property type="match status" value="1"/>
</dbReference>
<evidence type="ECO:0000259" key="11">
    <source>
        <dbReference type="PROSITE" id="PS50109"/>
    </source>
</evidence>
<dbReference type="EMBL" id="JARGEI010000031">
    <property type="protein sequence ID" value="KAJ8704458.1"/>
    <property type="molecule type" value="Genomic_DNA"/>
</dbReference>
<protein>
    <recommendedName>
        <fullName evidence="10">Protein-serine/threonine kinase</fullName>
        <ecNumber evidence="10">2.7.11.-</ecNumber>
    </recommendedName>
</protein>
<evidence type="ECO:0000256" key="8">
    <source>
        <dbReference type="ARBA" id="ARBA00023128"/>
    </source>
</evidence>
<dbReference type="InterPro" id="IPR036784">
    <property type="entry name" value="AK/P_DHK_N_sf"/>
</dbReference>
<keyword evidence="13" id="KW-1185">Reference proteome</keyword>
<dbReference type="Gene3D" id="3.30.565.10">
    <property type="entry name" value="Histidine kinase-like ATPase, C-terminal domain"/>
    <property type="match status" value="1"/>
</dbReference>
<dbReference type="GO" id="GO:0010906">
    <property type="term" value="P:regulation of glucose metabolic process"/>
    <property type="evidence" value="ECO:0007669"/>
    <property type="project" value="TreeGrafter"/>
</dbReference>
<dbReference type="GO" id="GO:0004740">
    <property type="term" value="F:pyruvate dehydrogenase (acetyl-transferring) kinase activity"/>
    <property type="evidence" value="ECO:0007669"/>
    <property type="project" value="UniProtKB-EC"/>
</dbReference>
<evidence type="ECO:0000256" key="4">
    <source>
        <dbReference type="ARBA" id="ARBA00022741"/>
    </source>
</evidence>
<dbReference type="InterPro" id="IPR003594">
    <property type="entry name" value="HATPase_dom"/>
</dbReference>
<reference evidence="12" key="1">
    <citation type="submission" date="2023-03" db="EMBL/GenBank/DDBJ databases">
        <title>Chromosome-level genomes of two armyworms, Mythimna separata and Mythimna loreyi, provide insights into the biosynthesis and reception of sex pheromones.</title>
        <authorList>
            <person name="Zhao H."/>
        </authorList>
    </citation>
    <scope>NUCLEOTIDE SEQUENCE</scope>
    <source>
        <strain evidence="12">BeijingLab</strain>
        <tissue evidence="12">Pupa</tissue>
    </source>
</reference>